<organism evidence="7 8">
    <name type="scientific">Hyphococcus lacteus</name>
    <dbReference type="NCBI Taxonomy" id="3143536"/>
    <lineage>
        <taxon>Bacteria</taxon>
        <taxon>Pseudomonadati</taxon>
        <taxon>Pseudomonadota</taxon>
        <taxon>Alphaproteobacteria</taxon>
        <taxon>Parvularculales</taxon>
        <taxon>Parvularculaceae</taxon>
        <taxon>Hyphococcus</taxon>
    </lineage>
</organism>
<keyword evidence="8" id="KW-1185">Reference proteome</keyword>
<feature type="domain" description="NfeD-like C-terminal" evidence="6">
    <location>
        <begin position="99"/>
        <end position="154"/>
    </location>
</feature>
<accession>A0ABV3Z2J8</accession>
<dbReference type="RefSeq" id="WP_369312949.1">
    <property type="nucleotide sequence ID" value="NZ_JBEHZE010000001.1"/>
</dbReference>
<evidence type="ECO:0000259" key="6">
    <source>
        <dbReference type="Pfam" id="PF01957"/>
    </source>
</evidence>
<dbReference type="Proteomes" id="UP001560685">
    <property type="component" value="Unassembled WGS sequence"/>
</dbReference>
<evidence type="ECO:0000256" key="4">
    <source>
        <dbReference type="ARBA" id="ARBA00023136"/>
    </source>
</evidence>
<feature type="transmembrane region" description="Helical" evidence="5">
    <location>
        <begin position="12"/>
        <end position="29"/>
    </location>
</feature>
<keyword evidence="3 5" id="KW-1133">Transmembrane helix</keyword>
<evidence type="ECO:0000256" key="1">
    <source>
        <dbReference type="ARBA" id="ARBA00004141"/>
    </source>
</evidence>
<evidence type="ECO:0000256" key="5">
    <source>
        <dbReference type="SAM" id="Phobius"/>
    </source>
</evidence>
<dbReference type="InterPro" id="IPR002810">
    <property type="entry name" value="NfeD-like_C"/>
</dbReference>
<reference evidence="7 8" key="1">
    <citation type="submission" date="2024-05" db="EMBL/GenBank/DDBJ databases">
        <title>Three bacterial strains, DH-69, EH-24, and ECK-19 isolated from coastal sediments.</title>
        <authorList>
            <person name="Ye Y.-Q."/>
            <person name="Du Z.-J."/>
        </authorList>
    </citation>
    <scope>NUCLEOTIDE SEQUENCE [LARGE SCALE GENOMIC DNA]</scope>
    <source>
        <strain evidence="7 8">ECK-19</strain>
    </source>
</reference>
<dbReference type="PANTHER" id="PTHR33507">
    <property type="entry name" value="INNER MEMBRANE PROTEIN YBBJ"/>
    <property type="match status" value="1"/>
</dbReference>
<evidence type="ECO:0000256" key="3">
    <source>
        <dbReference type="ARBA" id="ARBA00022989"/>
    </source>
</evidence>
<dbReference type="EMBL" id="JBEHZE010000001">
    <property type="protein sequence ID" value="MEX6633011.1"/>
    <property type="molecule type" value="Genomic_DNA"/>
</dbReference>
<evidence type="ECO:0000256" key="2">
    <source>
        <dbReference type="ARBA" id="ARBA00022692"/>
    </source>
</evidence>
<keyword evidence="2 5" id="KW-0812">Transmembrane</keyword>
<comment type="caution">
    <text evidence="7">The sequence shown here is derived from an EMBL/GenBank/DDBJ whole genome shotgun (WGS) entry which is preliminary data.</text>
</comment>
<gene>
    <name evidence="7" type="ORF">ABFZ84_05560</name>
</gene>
<evidence type="ECO:0000313" key="7">
    <source>
        <dbReference type="EMBL" id="MEX6633011.1"/>
    </source>
</evidence>
<dbReference type="InterPro" id="IPR012340">
    <property type="entry name" value="NA-bd_OB-fold"/>
</dbReference>
<name>A0ABV3Z2J8_9PROT</name>
<sequence length="157" mass="17340">MDSLISFLVQMPFWYWFVFAIALLTIELLTGSTYFLWPAIAAAFVGLFALLPLGDAWQIQLILFAIITIGLSIFAPSRVRPWLHNSQSDHQTLNDRGAQKIGRQANVDTAFQNGAGKIRLGDTLWLAESEAGSDIAAGARVEITRAEGTKLYVKEIV</sequence>
<dbReference type="PANTHER" id="PTHR33507:SF3">
    <property type="entry name" value="INNER MEMBRANE PROTEIN YBBJ"/>
    <property type="match status" value="1"/>
</dbReference>
<keyword evidence="4 5" id="KW-0472">Membrane</keyword>
<comment type="subcellular location">
    <subcellularLocation>
        <location evidence="1">Membrane</location>
        <topology evidence="1">Multi-pass membrane protein</topology>
    </subcellularLocation>
</comment>
<feature type="transmembrane region" description="Helical" evidence="5">
    <location>
        <begin position="57"/>
        <end position="75"/>
    </location>
</feature>
<evidence type="ECO:0000313" key="8">
    <source>
        <dbReference type="Proteomes" id="UP001560685"/>
    </source>
</evidence>
<dbReference type="InterPro" id="IPR052165">
    <property type="entry name" value="Membrane_assoc_protease"/>
</dbReference>
<dbReference type="Gene3D" id="2.40.50.140">
    <property type="entry name" value="Nucleic acid-binding proteins"/>
    <property type="match status" value="1"/>
</dbReference>
<protein>
    <submittedName>
        <fullName evidence="7">NfeD family protein</fullName>
    </submittedName>
</protein>
<proteinExistence type="predicted"/>
<dbReference type="Pfam" id="PF01957">
    <property type="entry name" value="NfeD"/>
    <property type="match status" value="1"/>
</dbReference>
<feature type="transmembrane region" description="Helical" evidence="5">
    <location>
        <begin position="34"/>
        <end position="51"/>
    </location>
</feature>